<sequence length="631" mass="69326">MPIRAPRAAGRRSPAVLRAVLLVLALSLVPPAAPALAENPAATSKTADPRVLDASERPPLPVGNPREHPEPQEFPFRPRPSTQPVQADCDASRFTGTTGAELVGEIKAATTDCINTLFGLSGADAHGAFREEQMVTVANAYRDNAVAYPGDNSTSTAQLVLFLRAGYYVQYGDPENVGDYGPALKAAVQGALDAFFANEKSGTVSDESGEVLAESVTLIDSSAENGRYLDVVKRLLTAYDSSYDQYWWMLNAVNNVYTVLFRGHQFPDFVDAVHADPSVLETLHTFAAQHLDLLGGDSGFLTANAGRELARFSQHEALRDQVRPMLKDLLGKSRLTGPTAPLWVGIAEVVDFHDGQNCAEYGTCDLQQRLIDAVLTVQRTCSPSIGIRAQQMSAEELDATCTSLTGQDAFFHDKVQSGGQPVADDNNTTIEVVVFDSGGDYQTYAGAIYGIDTNNGGMYLEGDPAQPGNQPRFIAHEADWERPDFEIWNLNHEYTHYLDGRFDMHGDFAESTSTPTVWWLEGIGEYISYSYRQQAYPEAIEEAGKQTYRLSELWDTTYDNADTNRVYRWGYLAVRYMFERHPDELGTVLGMYRKGDWAGAREFLTGTIGTSYDQDWANWLTECSAGACSTP</sequence>
<evidence type="ECO:0000256" key="8">
    <source>
        <dbReference type="ARBA" id="ARBA00022729"/>
    </source>
</evidence>
<dbReference type="RefSeq" id="WP_270951029.1">
    <property type="nucleotide sequence ID" value="NZ_JAQGLA010000041.1"/>
</dbReference>
<evidence type="ECO:0000256" key="14">
    <source>
        <dbReference type="SAM" id="SignalP"/>
    </source>
</evidence>
<keyword evidence="10" id="KW-0862">Zinc</keyword>
<evidence type="ECO:0000256" key="1">
    <source>
        <dbReference type="ARBA" id="ARBA00000424"/>
    </source>
</evidence>
<evidence type="ECO:0000256" key="4">
    <source>
        <dbReference type="ARBA" id="ARBA00012653"/>
    </source>
</evidence>
<feature type="signal peptide" evidence="14">
    <location>
        <begin position="1"/>
        <end position="37"/>
    </location>
</feature>
<comment type="caution">
    <text evidence="16">The sequence shown here is derived from an EMBL/GenBank/DDBJ whole genome shotgun (WGS) entry which is preliminary data.</text>
</comment>
<evidence type="ECO:0000256" key="5">
    <source>
        <dbReference type="ARBA" id="ARBA00022525"/>
    </source>
</evidence>
<name>A0ABT4V354_9PSEU</name>
<evidence type="ECO:0000256" key="12">
    <source>
        <dbReference type="ARBA" id="ARBA00023145"/>
    </source>
</evidence>
<dbReference type="InterPro" id="IPR002169">
    <property type="entry name" value="Peptidase_M9A/M9B"/>
</dbReference>
<evidence type="ECO:0000256" key="11">
    <source>
        <dbReference type="ARBA" id="ARBA00023049"/>
    </source>
</evidence>
<evidence type="ECO:0000256" key="10">
    <source>
        <dbReference type="ARBA" id="ARBA00022833"/>
    </source>
</evidence>
<dbReference type="Pfam" id="PF08453">
    <property type="entry name" value="Peptidase_M9_N"/>
    <property type="match status" value="1"/>
</dbReference>
<keyword evidence="8 14" id="KW-0732">Signal</keyword>
<evidence type="ECO:0000259" key="15">
    <source>
        <dbReference type="Pfam" id="PF08453"/>
    </source>
</evidence>
<keyword evidence="17" id="KW-1185">Reference proteome</keyword>
<evidence type="ECO:0000256" key="9">
    <source>
        <dbReference type="ARBA" id="ARBA00022801"/>
    </source>
</evidence>
<dbReference type="Gene3D" id="3.40.30.160">
    <property type="entry name" value="Collagenase ColT, N-terminal domain"/>
    <property type="match status" value="1"/>
</dbReference>
<dbReference type="Pfam" id="PF01752">
    <property type="entry name" value="Peptidase_M9"/>
    <property type="match status" value="1"/>
</dbReference>
<keyword evidence="6" id="KW-0645">Protease</keyword>
<proteinExistence type="predicted"/>
<comment type="subcellular location">
    <subcellularLocation>
        <location evidence="3">Secreted</location>
    </subcellularLocation>
</comment>
<comment type="cofactor">
    <cofactor evidence="2">
        <name>Zn(2+)</name>
        <dbReference type="ChEBI" id="CHEBI:29105"/>
    </cofactor>
</comment>
<feature type="chain" id="PRO_5046075611" description="microbial collagenase" evidence="14">
    <location>
        <begin position="38"/>
        <end position="631"/>
    </location>
</feature>
<dbReference type="InterPro" id="IPR013661">
    <property type="entry name" value="Peptidase_M9_N_dom"/>
</dbReference>
<keyword evidence="7" id="KW-0479">Metal-binding</keyword>
<feature type="compositionally biased region" description="Basic and acidic residues" evidence="13">
    <location>
        <begin position="47"/>
        <end position="56"/>
    </location>
</feature>
<evidence type="ECO:0000256" key="2">
    <source>
        <dbReference type="ARBA" id="ARBA00001947"/>
    </source>
</evidence>
<keyword evidence="12" id="KW-0865">Zymogen</keyword>
<dbReference type="Proteomes" id="UP001210380">
    <property type="component" value="Unassembled WGS sequence"/>
</dbReference>
<dbReference type="GO" id="GO:0004222">
    <property type="term" value="F:metalloendopeptidase activity"/>
    <property type="evidence" value="ECO:0007669"/>
    <property type="project" value="UniProtKB-EC"/>
</dbReference>
<accession>A0ABT4V354</accession>
<gene>
    <name evidence="16" type="ORF">OU415_22630</name>
</gene>
<dbReference type="Gene3D" id="1.10.390.20">
    <property type="match status" value="1"/>
</dbReference>
<evidence type="ECO:0000256" key="7">
    <source>
        <dbReference type="ARBA" id="ARBA00022723"/>
    </source>
</evidence>
<evidence type="ECO:0000313" key="16">
    <source>
        <dbReference type="EMBL" id="MDA3628248.1"/>
    </source>
</evidence>
<evidence type="ECO:0000256" key="13">
    <source>
        <dbReference type="SAM" id="MobiDB-lite"/>
    </source>
</evidence>
<protein>
    <recommendedName>
        <fullName evidence="4">microbial collagenase</fullName>
        <ecNumber evidence="4">3.4.24.3</ecNumber>
    </recommendedName>
</protein>
<dbReference type="EC" id="3.4.24.3" evidence="4"/>
<dbReference type="PANTHER" id="PTHR13062:SF9">
    <property type="entry name" value="MICROBIAL COLLAGENASE"/>
    <property type="match status" value="1"/>
</dbReference>
<keyword evidence="11" id="KW-0482">Metalloprotease</keyword>
<dbReference type="PRINTS" id="PR00931">
    <property type="entry name" value="MICOLLPTASE"/>
</dbReference>
<dbReference type="EMBL" id="JAQGLA010000041">
    <property type="protein sequence ID" value="MDA3628248.1"/>
    <property type="molecule type" value="Genomic_DNA"/>
</dbReference>
<evidence type="ECO:0000256" key="3">
    <source>
        <dbReference type="ARBA" id="ARBA00004613"/>
    </source>
</evidence>
<feature type="domain" description="Peptidase M9 collagenase N-terminal" evidence="15">
    <location>
        <begin position="89"/>
        <end position="270"/>
    </location>
</feature>
<keyword evidence="9 16" id="KW-0378">Hydrolase</keyword>
<reference evidence="16 17" key="1">
    <citation type="submission" date="2022-11" db="EMBL/GenBank/DDBJ databases">
        <title>Draft genome sequence of Saccharopolyspora sp. WRP15-2 isolated from rhizosphere soils of wild rice in Thailand.</title>
        <authorList>
            <person name="Duangmal K."/>
            <person name="Kammanee S."/>
            <person name="Muangham S."/>
        </authorList>
    </citation>
    <scope>NUCLEOTIDE SEQUENCE [LARGE SCALE GENOMIC DNA]</scope>
    <source>
        <strain evidence="16 17">WRP15-2</strain>
    </source>
</reference>
<feature type="region of interest" description="Disordered" evidence="13">
    <location>
        <begin position="38"/>
        <end position="87"/>
    </location>
</feature>
<comment type="catalytic activity">
    <reaction evidence="1">
        <text>Digestion of native collagen in the triple helical region at Xaa-|-Gly bonds. With synthetic peptides, a preference is shown for Gly at P3 and P1', Pro and Ala at P2 and P2', and hydroxyproline, Ala or Arg at P3'.</text>
        <dbReference type="EC" id="3.4.24.3"/>
    </reaction>
</comment>
<dbReference type="PANTHER" id="PTHR13062">
    <property type="entry name" value="COLLAGENASE"/>
    <property type="match status" value="1"/>
</dbReference>
<evidence type="ECO:0000313" key="17">
    <source>
        <dbReference type="Proteomes" id="UP001210380"/>
    </source>
</evidence>
<evidence type="ECO:0000256" key="6">
    <source>
        <dbReference type="ARBA" id="ARBA00022670"/>
    </source>
</evidence>
<keyword evidence="5" id="KW-0964">Secreted</keyword>
<organism evidence="16 17">
    <name type="scientific">Saccharopolyspora oryzae</name>
    <dbReference type="NCBI Taxonomy" id="2997343"/>
    <lineage>
        <taxon>Bacteria</taxon>
        <taxon>Bacillati</taxon>
        <taxon>Actinomycetota</taxon>
        <taxon>Actinomycetes</taxon>
        <taxon>Pseudonocardiales</taxon>
        <taxon>Pseudonocardiaceae</taxon>
        <taxon>Saccharopolyspora</taxon>
    </lineage>
</organism>